<feature type="non-terminal residue" evidence="1">
    <location>
        <position position="32"/>
    </location>
</feature>
<organism evidence="1 2">
    <name type="scientific">Corchorus capsularis</name>
    <name type="common">Jute</name>
    <dbReference type="NCBI Taxonomy" id="210143"/>
    <lineage>
        <taxon>Eukaryota</taxon>
        <taxon>Viridiplantae</taxon>
        <taxon>Streptophyta</taxon>
        <taxon>Embryophyta</taxon>
        <taxon>Tracheophyta</taxon>
        <taxon>Spermatophyta</taxon>
        <taxon>Magnoliopsida</taxon>
        <taxon>eudicotyledons</taxon>
        <taxon>Gunneridae</taxon>
        <taxon>Pentapetalae</taxon>
        <taxon>rosids</taxon>
        <taxon>malvids</taxon>
        <taxon>Malvales</taxon>
        <taxon>Malvaceae</taxon>
        <taxon>Grewioideae</taxon>
        <taxon>Apeibeae</taxon>
        <taxon>Corchorus</taxon>
    </lineage>
</organism>
<reference evidence="1 2" key="1">
    <citation type="submission" date="2013-09" db="EMBL/GenBank/DDBJ databases">
        <title>Corchorus capsularis genome sequencing.</title>
        <authorList>
            <person name="Alam M."/>
            <person name="Haque M.S."/>
            <person name="Islam M.S."/>
            <person name="Emdad E.M."/>
            <person name="Islam M.M."/>
            <person name="Ahmed B."/>
            <person name="Halim A."/>
            <person name="Hossen Q.M.M."/>
            <person name="Hossain M.Z."/>
            <person name="Ahmed R."/>
            <person name="Khan M.M."/>
            <person name="Islam R."/>
            <person name="Rashid M.M."/>
            <person name="Khan S.A."/>
            <person name="Rahman M.S."/>
            <person name="Alam M."/>
        </authorList>
    </citation>
    <scope>NUCLEOTIDE SEQUENCE [LARGE SCALE GENOMIC DNA]</scope>
    <source>
        <strain evidence="2">cv. CVL-1</strain>
        <tissue evidence="1">Whole seedling</tissue>
    </source>
</reference>
<evidence type="ECO:0000313" key="1">
    <source>
        <dbReference type="EMBL" id="OMO62070.1"/>
    </source>
</evidence>
<dbReference type="AlphaFoldDB" id="A0A1R3GVN0"/>
<dbReference type="Proteomes" id="UP000188268">
    <property type="component" value="Unassembled WGS sequence"/>
</dbReference>
<dbReference type="EMBL" id="AWWV01013344">
    <property type="protein sequence ID" value="OMO62070.1"/>
    <property type="molecule type" value="Genomic_DNA"/>
</dbReference>
<sequence length="32" mass="3585">MEAQEVVELRKSSMISMPSTSNVAAQFVQQEE</sequence>
<keyword evidence="2" id="KW-1185">Reference proteome</keyword>
<accession>A0A1R3GVN0</accession>
<comment type="caution">
    <text evidence="1">The sequence shown here is derived from an EMBL/GenBank/DDBJ whole genome shotgun (WGS) entry which is preliminary data.</text>
</comment>
<gene>
    <name evidence="1" type="ORF">CCACVL1_23045</name>
</gene>
<protein>
    <submittedName>
        <fullName evidence="1">Uncharacterized protein</fullName>
    </submittedName>
</protein>
<dbReference type="Gramene" id="OMO62070">
    <property type="protein sequence ID" value="OMO62070"/>
    <property type="gene ID" value="CCACVL1_23045"/>
</dbReference>
<proteinExistence type="predicted"/>
<name>A0A1R3GVN0_COCAP</name>
<evidence type="ECO:0000313" key="2">
    <source>
        <dbReference type="Proteomes" id="UP000188268"/>
    </source>
</evidence>